<dbReference type="AlphaFoldDB" id="A0A8J7S1Z2"/>
<dbReference type="PROSITE" id="PS50839">
    <property type="entry name" value="CHASE"/>
    <property type="match status" value="1"/>
</dbReference>
<dbReference type="EC" id="2.7.13.3" evidence="2"/>
<keyword evidence="6" id="KW-0472">Membrane</keyword>
<dbReference type="SUPFAM" id="SSF47384">
    <property type="entry name" value="Homodimeric domain of signal transducing histidine kinase"/>
    <property type="match status" value="1"/>
</dbReference>
<dbReference type="InterPro" id="IPR005467">
    <property type="entry name" value="His_kinase_dom"/>
</dbReference>
<dbReference type="PANTHER" id="PTHR43047:SF72">
    <property type="entry name" value="OSMOSENSING HISTIDINE PROTEIN KINASE SLN1"/>
    <property type="match status" value="1"/>
</dbReference>
<dbReference type="InterPro" id="IPR003661">
    <property type="entry name" value="HisK_dim/P_dom"/>
</dbReference>
<proteinExistence type="predicted"/>
<dbReference type="RefSeq" id="WP_210681784.1">
    <property type="nucleotide sequence ID" value="NZ_JAGMWN010000004.1"/>
</dbReference>
<evidence type="ECO:0000256" key="1">
    <source>
        <dbReference type="ARBA" id="ARBA00000085"/>
    </source>
</evidence>
<gene>
    <name evidence="9" type="ORF">KAJ83_09230</name>
</gene>
<dbReference type="Pfam" id="PF02518">
    <property type="entry name" value="HATPase_c"/>
    <property type="match status" value="1"/>
</dbReference>
<feature type="domain" description="CHASE" evidence="8">
    <location>
        <begin position="130"/>
        <end position="267"/>
    </location>
</feature>
<keyword evidence="6" id="KW-0812">Transmembrane</keyword>
<dbReference type="InterPro" id="IPR006189">
    <property type="entry name" value="CHASE_dom"/>
</dbReference>
<keyword evidence="4" id="KW-0808">Transferase</keyword>
<dbReference type="SMART" id="SM00387">
    <property type="entry name" value="HATPase_c"/>
    <property type="match status" value="1"/>
</dbReference>
<keyword evidence="10" id="KW-1185">Reference proteome</keyword>
<dbReference type="CDD" id="cd00082">
    <property type="entry name" value="HisKA"/>
    <property type="match status" value="1"/>
</dbReference>
<dbReference type="PROSITE" id="PS50109">
    <property type="entry name" value="HIS_KIN"/>
    <property type="match status" value="1"/>
</dbReference>
<dbReference type="SMART" id="SM00388">
    <property type="entry name" value="HisKA"/>
    <property type="match status" value="1"/>
</dbReference>
<dbReference type="PRINTS" id="PR00344">
    <property type="entry name" value="BCTRLSENSOR"/>
</dbReference>
<dbReference type="EMBL" id="JAGMWN010000004">
    <property type="protein sequence ID" value="MBP5857189.1"/>
    <property type="molecule type" value="Genomic_DNA"/>
</dbReference>
<dbReference type="GO" id="GO:0005886">
    <property type="term" value="C:plasma membrane"/>
    <property type="evidence" value="ECO:0007669"/>
    <property type="project" value="TreeGrafter"/>
</dbReference>
<dbReference type="InterPro" id="IPR036097">
    <property type="entry name" value="HisK_dim/P_sf"/>
</dbReference>
<comment type="catalytic activity">
    <reaction evidence="1">
        <text>ATP + protein L-histidine = ADP + protein N-phospho-L-histidine.</text>
        <dbReference type="EC" id="2.7.13.3"/>
    </reaction>
</comment>
<dbReference type="Pfam" id="PF00512">
    <property type="entry name" value="HisKA"/>
    <property type="match status" value="1"/>
</dbReference>
<evidence type="ECO:0000313" key="10">
    <source>
        <dbReference type="Proteomes" id="UP000672602"/>
    </source>
</evidence>
<evidence type="ECO:0000313" key="9">
    <source>
        <dbReference type="EMBL" id="MBP5857189.1"/>
    </source>
</evidence>
<dbReference type="Gene3D" id="3.30.565.10">
    <property type="entry name" value="Histidine kinase-like ATPase, C-terminal domain"/>
    <property type="match status" value="1"/>
</dbReference>
<protein>
    <recommendedName>
        <fullName evidence="2">histidine kinase</fullName>
        <ecNumber evidence="2">2.7.13.3</ecNumber>
    </recommendedName>
</protein>
<feature type="transmembrane region" description="Helical" evidence="6">
    <location>
        <begin position="280"/>
        <end position="301"/>
    </location>
</feature>
<dbReference type="Gene3D" id="1.10.287.130">
    <property type="match status" value="1"/>
</dbReference>
<evidence type="ECO:0000256" key="4">
    <source>
        <dbReference type="ARBA" id="ARBA00022679"/>
    </source>
</evidence>
<feature type="domain" description="Histidine kinase" evidence="7">
    <location>
        <begin position="343"/>
        <end position="564"/>
    </location>
</feature>
<dbReference type="CDD" id="cd00075">
    <property type="entry name" value="HATPase"/>
    <property type="match status" value="1"/>
</dbReference>
<dbReference type="InterPro" id="IPR004358">
    <property type="entry name" value="Sig_transdc_His_kin-like_C"/>
</dbReference>
<dbReference type="InterPro" id="IPR003594">
    <property type="entry name" value="HATPase_dom"/>
</dbReference>
<organism evidence="9 10">
    <name type="scientific">Marivibrio halodurans</name>
    <dbReference type="NCBI Taxonomy" id="2039722"/>
    <lineage>
        <taxon>Bacteria</taxon>
        <taxon>Pseudomonadati</taxon>
        <taxon>Pseudomonadota</taxon>
        <taxon>Alphaproteobacteria</taxon>
        <taxon>Rhodospirillales</taxon>
        <taxon>Rhodospirillaceae</taxon>
        <taxon>Marivibrio</taxon>
    </lineage>
</organism>
<evidence type="ECO:0000256" key="2">
    <source>
        <dbReference type="ARBA" id="ARBA00012438"/>
    </source>
</evidence>
<name>A0A8J7S1Z2_9PROT</name>
<dbReference type="GO" id="GO:0009927">
    <property type="term" value="F:histidine phosphotransfer kinase activity"/>
    <property type="evidence" value="ECO:0007669"/>
    <property type="project" value="TreeGrafter"/>
</dbReference>
<dbReference type="SUPFAM" id="SSF55874">
    <property type="entry name" value="ATPase domain of HSP90 chaperone/DNA topoisomerase II/histidine kinase"/>
    <property type="match status" value="1"/>
</dbReference>
<keyword evidence="5" id="KW-0418">Kinase</keyword>
<keyword evidence="3" id="KW-0597">Phosphoprotein</keyword>
<sequence>MRPFRRPRPAGSTARFVFASDEGRRSVRRESLLRLVFLGLLCVSFVLLGDRFAYQGTLTETRSEAQNAMDKVRSRMERVVNGDVQRVRGLIAFVRANPDIDQQTFSQIAEYIMADGSGTFRNIALARSLVISHTYPLEENRSTLGARYRDLAAQWPAVARTIEENVISIAGPLTLLQGGTALIARFPIFLDTTPHPQDLWGIGSLVIDFERFLVASNIDTLSTQYAIRLTGRNGAGASGEVFYETGGPLEDPVHGEVVLPDGRWAIEVAPLKGWPTTSRYLGLIVAGAVVLFLIGLVMITINVRFESKLLANAESLERLRAEAVRARRQAEEANRAKTMFLANMSHELRTPLNAIIGFTEVMSNGIFGPLENQKYRGYLGDILHSSQHLLALLDDILDVARIEVGDVNLDESDVEPREIVGSTLRLVRGRARERNHRLTTDVPDALPRLRVDPRLIRQVLVNLLGNAIRYTPEGGRIALSAALQSDGSFTFTIADNGPGIPESKRAQVMEPFVQLKESQAVAGEGAGLGLPIAQRLVEAHGGMLQIRPPGEIGTEVSMVLPASRVLDPGTAPPAEAGG</sequence>
<accession>A0A8J7S1Z2</accession>
<reference evidence="9" key="1">
    <citation type="submission" date="2021-04" db="EMBL/GenBank/DDBJ databases">
        <authorList>
            <person name="Zhang D.-C."/>
        </authorList>
    </citation>
    <scope>NUCLEOTIDE SEQUENCE</scope>
    <source>
        <strain evidence="9">CGMCC 1.15697</strain>
    </source>
</reference>
<dbReference type="InterPro" id="IPR036890">
    <property type="entry name" value="HATPase_C_sf"/>
</dbReference>
<comment type="caution">
    <text evidence="9">The sequence shown here is derived from an EMBL/GenBank/DDBJ whole genome shotgun (WGS) entry which is preliminary data.</text>
</comment>
<evidence type="ECO:0000259" key="7">
    <source>
        <dbReference type="PROSITE" id="PS50109"/>
    </source>
</evidence>
<evidence type="ECO:0000259" key="8">
    <source>
        <dbReference type="PROSITE" id="PS50839"/>
    </source>
</evidence>
<dbReference type="Proteomes" id="UP000672602">
    <property type="component" value="Unassembled WGS sequence"/>
</dbReference>
<dbReference type="Pfam" id="PF03924">
    <property type="entry name" value="CHASE"/>
    <property type="match status" value="1"/>
</dbReference>
<dbReference type="GO" id="GO:0000155">
    <property type="term" value="F:phosphorelay sensor kinase activity"/>
    <property type="evidence" value="ECO:0007669"/>
    <property type="project" value="InterPro"/>
</dbReference>
<evidence type="ECO:0000256" key="5">
    <source>
        <dbReference type="ARBA" id="ARBA00022777"/>
    </source>
</evidence>
<evidence type="ECO:0000256" key="6">
    <source>
        <dbReference type="SAM" id="Phobius"/>
    </source>
</evidence>
<keyword evidence="6" id="KW-1133">Transmembrane helix</keyword>
<evidence type="ECO:0000256" key="3">
    <source>
        <dbReference type="ARBA" id="ARBA00022553"/>
    </source>
</evidence>
<dbReference type="PANTHER" id="PTHR43047">
    <property type="entry name" value="TWO-COMPONENT HISTIDINE PROTEIN KINASE"/>
    <property type="match status" value="1"/>
</dbReference>
<dbReference type="SMART" id="SM01079">
    <property type="entry name" value="CHASE"/>
    <property type="match status" value="1"/>
</dbReference>